<dbReference type="GO" id="GO:0044780">
    <property type="term" value="P:bacterial-type flagellum assembly"/>
    <property type="evidence" value="ECO:0007669"/>
    <property type="project" value="InterPro"/>
</dbReference>
<name>A0A7C1FTH4_THERO</name>
<proteinExistence type="inferred from homology"/>
<dbReference type="PIRSF" id="PIRSF004669">
    <property type="entry name" value="FliQ"/>
    <property type="match status" value="1"/>
</dbReference>
<dbReference type="AlphaFoldDB" id="A0A7C1FTH4"/>
<dbReference type="Pfam" id="PF01313">
    <property type="entry name" value="Bac_export_3"/>
    <property type="match status" value="1"/>
</dbReference>
<evidence type="ECO:0000256" key="2">
    <source>
        <dbReference type="ARBA" id="ARBA00006156"/>
    </source>
</evidence>
<evidence type="ECO:0000256" key="5">
    <source>
        <dbReference type="ARBA" id="ARBA00022692"/>
    </source>
</evidence>
<dbReference type="NCBIfam" id="TIGR01402">
    <property type="entry name" value="fliQ"/>
    <property type="match status" value="1"/>
</dbReference>
<organism evidence="10">
    <name type="scientific">Thermomicrobium roseum</name>
    <dbReference type="NCBI Taxonomy" id="500"/>
    <lineage>
        <taxon>Bacteria</taxon>
        <taxon>Pseudomonadati</taxon>
        <taxon>Thermomicrobiota</taxon>
        <taxon>Thermomicrobia</taxon>
        <taxon>Thermomicrobiales</taxon>
        <taxon>Thermomicrobiaceae</taxon>
        <taxon>Thermomicrobium</taxon>
    </lineage>
</organism>
<comment type="subcellular location">
    <subcellularLocation>
        <location evidence="1 9">Cell membrane</location>
        <topology evidence="1">Multi-pass membrane protein</topology>
    </subcellularLocation>
    <subcellularLocation>
        <location evidence="9">Bacterial flagellum basal body</location>
    </subcellularLocation>
</comment>
<comment type="similarity">
    <text evidence="2 9">Belongs to the FliQ/MopD/SpaQ family.</text>
</comment>
<evidence type="ECO:0000256" key="8">
    <source>
        <dbReference type="ARBA" id="ARBA00023143"/>
    </source>
</evidence>
<evidence type="ECO:0000256" key="4">
    <source>
        <dbReference type="ARBA" id="ARBA00022475"/>
    </source>
</evidence>
<dbReference type="GO" id="GO:0009306">
    <property type="term" value="P:protein secretion"/>
    <property type="evidence" value="ECO:0007669"/>
    <property type="project" value="InterPro"/>
</dbReference>
<keyword evidence="10" id="KW-0966">Cell projection</keyword>
<accession>A0A7C1FTH4</accession>
<dbReference type="InterPro" id="IPR006305">
    <property type="entry name" value="FliQ"/>
</dbReference>
<dbReference type="InterPro" id="IPR002191">
    <property type="entry name" value="Bac_export_3"/>
</dbReference>
<feature type="transmembrane region" description="Helical" evidence="9">
    <location>
        <begin position="49"/>
        <end position="70"/>
    </location>
</feature>
<keyword evidence="5 9" id="KW-0812">Transmembrane</keyword>
<dbReference type="PANTHER" id="PTHR34040:SF2">
    <property type="entry name" value="FLAGELLAR BIOSYNTHETIC PROTEIN FLIQ"/>
    <property type="match status" value="1"/>
</dbReference>
<dbReference type="GO" id="GO:0005886">
    <property type="term" value="C:plasma membrane"/>
    <property type="evidence" value="ECO:0007669"/>
    <property type="project" value="UniProtKB-SubCell"/>
</dbReference>
<keyword evidence="4 9" id="KW-1003">Cell membrane</keyword>
<keyword evidence="10" id="KW-0969">Cilium</keyword>
<dbReference type="PRINTS" id="PR00952">
    <property type="entry name" value="TYPE3IMQPROT"/>
</dbReference>
<evidence type="ECO:0000256" key="7">
    <source>
        <dbReference type="ARBA" id="ARBA00023136"/>
    </source>
</evidence>
<feature type="transmembrane region" description="Helical" evidence="9">
    <location>
        <begin position="12"/>
        <end position="37"/>
    </location>
</feature>
<evidence type="ECO:0000313" key="10">
    <source>
        <dbReference type="EMBL" id="HEF66286.1"/>
    </source>
</evidence>
<dbReference type="PANTHER" id="PTHR34040">
    <property type="entry name" value="FLAGELLAR BIOSYNTHETIC PROTEIN FLIQ"/>
    <property type="match status" value="1"/>
</dbReference>
<dbReference type="GO" id="GO:0009425">
    <property type="term" value="C:bacterial-type flagellum basal body"/>
    <property type="evidence" value="ECO:0007669"/>
    <property type="project" value="UniProtKB-SubCell"/>
</dbReference>
<evidence type="ECO:0000256" key="9">
    <source>
        <dbReference type="RuleBase" id="RU364090"/>
    </source>
</evidence>
<comment type="caution">
    <text evidence="10">The sequence shown here is derived from an EMBL/GenBank/DDBJ whole genome shotgun (WGS) entry which is preliminary data.</text>
</comment>
<protein>
    <recommendedName>
        <fullName evidence="3 9">Flagellar biosynthetic protein FliQ</fullName>
    </recommendedName>
</protein>
<reference evidence="10" key="1">
    <citation type="journal article" date="2020" name="mSystems">
        <title>Genome- and Community-Level Interaction Insights into Carbon Utilization and Element Cycling Functions of Hydrothermarchaeota in Hydrothermal Sediment.</title>
        <authorList>
            <person name="Zhou Z."/>
            <person name="Liu Y."/>
            <person name="Xu W."/>
            <person name="Pan J."/>
            <person name="Luo Z.H."/>
            <person name="Li M."/>
        </authorList>
    </citation>
    <scope>NUCLEOTIDE SEQUENCE [LARGE SCALE GENOMIC DNA]</scope>
    <source>
        <strain evidence="10">SpSt-222</strain>
    </source>
</reference>
<evidence type="ECO:0000256" key="3">
    <source>
        <dbReference type="ARBA" id="ARBA00021718"/>
    </source>
</evidence>
<keyword evidence="8 9" id="KW-0975">Bacterial flagellum</keyword>
<evidence type="ECO:0000256" key="1">
    <source>
        <dbReference type="ARBA" id="ARBA00004651"/>
    </source>
</evidence>
<keyword evidence="6 9" id="KW-1133">Transmembrane helix</keyword>
<comment type="function">
    <text evidence="9">Role in flagellar biosynthesis.</text>
</comment>
<gene>
    <name evidence="9 10" type="primary">fliQ</name>
    <name evidence="10" type="ORF">ENP47_11930</name>
</gene>
<evidence type="ECO:0000256" key="6">
    <source>
        <dbReference type="ARBA" id="ARBA00022989"/>
    </source>
</evidence>
<sequence length="89" mass="9725">MNEALLLELARAAITTTLLVSAPILLTILVVGLLVSVLQAVTQVNEQTLVFIPKIVITFLILLFAGSWMGRQLATLATELFLLLPVLRR</sequence>
<dbReference type="EMBL" id="DSJL01000011">
    <property type="protein sequence ID" value="HEF66286.1"/>
    <property type="molecule type" value="Genomic_DNA"/>
</dbReference>
<keyword evidence="7 9" id="KW-0472">Membrane</keyword>
<keyword evidence="10" id="KW-0282">Flagellum</keyword>